<evidence type="ECO:0000256" key="1">
    <source>
        <dbReference type="SAM" id="MobiDB-lite"/>
    </source>
</evidence>
<sequence>MAPPTSNTQTGGTNDAFKLTSDKRARIFVPSGLEAPFARKVVPFACQCPLDEPARESYTRTQVDRRLLGPLTLRFKATMNLEPIGDTALHDHIRRGLWRQIQPLLNKVNPSLVLPSITFDKATGGSSAGWETIDLVFDSPAAFLAIAPYLVSIQLEGGDPRIWSLWTWTNSLSGDDFIIDCIKLPVSANNGEAVMQSFDTVVASIGKVIGVGKLVMRTTEFKLADESEGIARVYVKLTQASRTTPLSSLVLHLPTHFNWQGVDYNLYYTGRELQTIPTYSAKFPIHASFQDNRSSTSATVSPATSAPKTEIDQASATKKRRQS</sequence>
<evidence type="ECO:0000313" key="3">
    <source>
        <dbReference type="Proteomes" id="UP000245884"/>
    </source>
</evidence>
<gene>
    <name evidence="2" type="ORF">BDZ90DRAFT_262961</name>
</gene>
<accession>A0A316ULE3</accession>
<evidence type="ECO:0000313" key="2">
    <source>
        <dbReference type="EMBL" id="PWN24743.1"/>
    </source>
</evidence>
<dbReference type="AlphaFoldDB" id="A0A316ULE3"/>
<feature type="compositionally biased region" description="Low complexity" evidence="1">
    <location>
        <begin position="294"/>
        <end position="307"/>
    </location>
</feature>
<name>A0A316ULE3_9BASI</name>
<dbReference type="EMBL" id="KZ819679">
    <property type="protein sequence ID" value="PWN24743.1"/>
    <property type="molecule type" value="Genomic_DNA"/>
</dbReference>
<proteinExistence type="predicted"/>
<organism evidence="2 3">
    <name type="scientific">Jaminaea rosea</name>
    <dbReference type="NCBI Taxonomy" id="1569628"/>
    <lineage>
        <taxon>Eukaryota</taxon>
        <taxon>Fungi</taxon>
        <taxon>Dikarya</taxon>
        <taxon>Basidiomycota</taxon>
        <taxon>Ustilaginomycotina</taxon>
        <taxon>Exobasidiomycetes</taxon>
        <taxon>Microstromatales</taxon>
        <taxon>Microstromatales incertae sedis</taxon>
        <taxon>Jaminaea</taxon>
    </lineage>
</organism>
<dbReference type="GeneID" id="37030378"/>
<feature type="region of interest" description="Disordered" evidence="1">
    <location>
        <begin position="294"/>
        <end position="323"/>
    </location>
</feature>
<protein>
    <submittedName>
        <fullName evidence="2">Uncharacterized protein</fullName>
    </submittedName>
</protein>
<dbReference type="RefSeq" id="XP_025359355.1">
    <property type="nucleotide sequence ID" value="XM_025508555.1"/>
</dbReference>
<keyword evidence="3" id="KW-1185">Reference proteome</keyword>
<reference evidence="2 3" key="1">
    <citation type="journal article" date="2018" name="Mol. Biol. Evol.">
        <title>Broad Genomic Sampling Reveals a Smut Pathogenic Ancestry of the Fungal Clade Ustilaginomycotina.</title>
        <authorList>
            <person name="Kijpornyongpan T."/>
            <person name="Mondo S.J."/>
            <person name="Barry K."/>
            <person name="Sandor L."/>
            <person name="Lee J."/>
            <person name="Lipzen A."/>
            <person name="Pangilinan J."/>
            <person name="LaButti K."/>
            <person name="Hainaut M."/>
            <person name="Henrissat B."/>
            <person name="Grigoriev I.V."/>
            <person name="Spatafora J.W."/>
            <person name="Aime M.C."/>
        </authorList>
    </citation>
    <scope>NUCLEOTIDE SEQUENCE [LARGE SCALE GENOMIC DNA]</scope>
    <source>
        <strain evidence="2 3">MCA 5214</strain>
    </source>
</reference>
<dbReference type="Proteomes" id="UP000245884">
    <property type="component" value="Unassembled WGS sequence"/>
</dbReference>